<feature type="chain" id="PRO_5020888101" evidence="2">
    <location>
        <begin position="21"/>
        <end position="400"/>
    </location>
</feature>
<dbReference type="RefSeq" id="WP_135997578.1">
    <property type="nucleotide sequence ID" value="NZ_CP071057.1"/>
</dbReference>
<dbReference type="EMBL" id="SRXW01000007">
    <property type="protein sequence ID" value="TGY87274.1"/>
    <property type="molecule type" value="Genomic_DNA"/>
</dbReference>
<keyword evidence="4" id="KW-1185">Reference proteome</keyword>
<comment type="caution">
    <text evidence="3">The sequence shown here is derived from an EMBL/GenBank/DDBJ whole genome shotgun (WGS) entry which is preliminary data.</text>
</comment>
<dbReference type="OrthoDB" id="9808870at2"/>
<proteinExistence type="predicted"/>
<gene>
    <name evidence="3" type="ORF">E5163_16305</name>
</gene>
<feature type="transmembrane region" description="Helical" evidence="1">
    <location>
        <begin position="310"/>
        <end position="328"/>
    </location>
</feature>
<evidence type="ECO:0000313" key="4">
    <source>
        <dbReference type="Proteomes" id="UP000308054"/>
    </source>
</evidence>
<feature type="signal peptide" evidence="2">
    <location>
        <begin position="1"/>
        <end position="20"/>
    </location>
</feature>
<dbReference type="AlphaFoldDB" id="A0A4S2GW99"/>
<keyword evidence="1" id="KW-0812">Transmembrane</keyword>
<accession>A0A4S2GW99</accession>
<feature type="transmembrane region" description="Helical" evidence="1">
    <location>
        <begin position="374"/>
        <end position="395"/>
    </location>
</feature>
<reference evidence="3 4" key="1">
    <citation type="journal article" date="2017" name="Int. J. Syst. Evol. Microbiol.">
        <title>Marinicauda algicola sp. nov., isolated from a marine red alga Rhodosorus marinus.</title>
        <authorList>
            <person name="Jeong S.E."/>
            <person name="Jeon S.H."/>
            <person name="Chun B.H."/>
            <person name="Kim D.W."/>
            <person name="Jeon C.O."/>
        </authorList>
    </citation>
    <scope>NUCLEOTIDE SEQUENCE [LARGE SCALE GENOMIC DNA]</scope>
    <source>
        <strain evidence="3 4">JCM 31718</strain>
    </source>
</reference>
<name>A0A4S2GW99_9PROT</name>
<feature type="transmembrane region" description="Helical" evidence="1">
    <location>
        <begin position="175"/>
        <end position="194"/>
    </location>
</feature>
<keyword evidence="1" id="KW-0472">Membrane</keyword>
<evidence type="ECO:0000313" key="3">
    <source>
        <dbReference type="EMBL" id="TGY87274.1"/>
    </source>
</evidence>
<sequence>MSRLVAAVFLLFLVVPAAHAHERSASSSSWTVDGARIVGSVDLQARQATLFLSIYPEGTTLEGGFRRRLIEGLTLRRGGTDCELAAIPQIRLLSDGRLRGELEWACPHESGPVDLSVDVFSPLSANHIHFTRLRFGEGEWRDDVLTHRRASVRFSEDAGNHGGWQQIGAFVRIGILHILSGPDHLAFLCALLLVVSGWRRLLAVTLGFTAGHSLTLLLASLGWIAPAGAAVEALIGFSIVFLAAEAMLRGRRPSRLEVAVATALVAAVAGLNLVLGGAITALVWGGLLILVFSYGRWLGEGGDPRRSAPALSAGFGLVHGVGFAGLMLELELAAEDRLPALFGFNVGVEIGQIAFVSIVLLGAGAAIRHLDARLTAYGHTAVIFALAGLGSFWFVQRAWS</sequence>
<protein>
    <submittedName>
        <fullName evidence="3">HupE/UreJ family protein</fullName>
    </submittedName>
</protein>
<feature type="transmembrane region" description="Helical" evidence="1">
    <location>
        <begin position="227"/>
        <end position="244"/>
    </location>
</feature>
<evidence type="ECO:0000256" key="2">
    <source>
        <dbReference type="SAM" id="SignalP"/>
    </source>
</evidence>
<feature type="transmembrane region" description="Helical" evidence="1">
    <location>
        <begin position="340"/>
        <end position="367"/>
    </location>
</feature>
<dbReference type="Proteomes" id="UP000308054">
    <property type="component" value="Unassembled WGS sequence"/>
</dbReference>
<evidence type="ECO:0000256" key="1">
    <source>
        <dbReference type="SAM" id="Phobius"/>
    </source>
</evidence>
<organism evidence="3 4">
    <name type="scientific">Marinicauda algicola</name>
    <dbReference type="NCBI Taxonomy" id="2029849"/>
    <lineage>
        <taxon>Bacteria</taxon>
        <taxon>Pseudomonadati</taxon>
        <taxon>Pseudomonadota</taxon>
        <taxon>Alphaproteobacteria</taxon>
        <taxon>Maricaulales</taxon>
        <taxon>Maricaulaceae</taxon>
        <taxon>Marinicauda</taxon>
    </lineage>
</organism>
<keyword evidence="2" id="KW-0732">Signal</keyword>
<dbReference type="InterPro" id="IPR032809">
    <property type="entry name" value="Put_HupE_UreJ"/>
</dbReference>
<dbReference type="Pfam" id="PF13795">
    <property type="entry name" value="HupE_UreJ_2"/>
    <property type="match status" value="2"/>
</dbReference>
<keyword evidence="1" id="KW-1133">Transmembrane helix</keyword>
<feature type="transmembrane region" description="Helical" evidence="1">
    <location>
        <begin position="201"/>
        <end position="221"/>
    </location>
</feature>